<accession>X1QMK9</accession>
<proteinExistence type="predicted"/>
<evidence type="ECO:0000313" key="1">
    <source>
        <dbReference type="EMBL" id="GAI56011.1"/>
    </source>
</evidence>
<comment type="caution">
    <text evidence="1">The sequence shown here is derived from an EMBL/GenBank/DDBJ whole genome shotgun (WGS) entry which is preliminary data.</text>
</comment>
<reference evidence="1" key="1">
    <citation type="journal article" date="2014" name="Front. Microbiol.">
        <title>High frequency of phylogenetically diverse reductive dehalogenase-homologous genes in deep subseafloor sedimentary metagenomes.</title>
        <authorList>
            <person name="Kawai M."/>
            <person name="Futagami T."/>
            <person name="Toyoda A."/>
            <person name="Takaki Y."/>
            <person name="Nishi S."/>
            <person name="Hori S."/>
            <person name="Arai W."/>
            <person name="Tsubouchi T."/>
            <person name="Morono Y."/>
            <person name="Uchiyama I."/>
            <person name="Ito T."/>
            <person name="Fujiyama A."/>
            <person name="Inagaki F."/>
            <person name="Takami H."/>
        </authorList>
    </citation>
    <scope>NUCLEOTIDE SEQUENCE</scope>
    <source>
        <strain evidence="1">Expedition CK06-06</strain>
    </source>
</reference>
<dbReference type="AlphaFoldDB" id="X1QMK9"/>
<gene>
    <name evidence="1" type="ORF">S06H3_56892</name>
</gene>
<organism evidence="1">
    <name type="scientific">marine sediment metagenome</name>
    <dbReference type="NCBI Taxonomy" id="412755"/>
    <lineage>
        <taxon>unclassified sequences</taxon>
        <taxon>metagenomes</taxon>
        <taxon>ecological metagenomes</taxon>
    </lineage>
</organism>
<protein>
    <submittedName>
        <fullName evidence="1">Uncharacterized protein</fullName>
    </submittedName>
</protein>
<sequence length="80" mass="9415">MGKKIILFCYRENSKDPLVKEIAKNLSEDSYRNYMPKSIASIVRDSLGLETKRTREGNVILYDEEKVRKLLIEYNLEETD</sequence>
<dbReference type="EMBL" id="BARV01036647">
    <property type="protein sequence ID" value="GAI56011.1"/>
    <property type="molecule type" value="Genomic_DNA"/>
</dbReference>
<name>X1QMK9_9ZZZZ</name>